<evidence type="ECO:0000313" key="2">
    <source>
        <dbReference type="EMBL" id="ATI42972.1"/>
    </source>
</evidence>
<proteinExistence type="predicted"/>
<dbReference type="OrthoDB" id="8326226at2"/>
<dbReference type="InterPro" id="IPR027417">
    <property type="entry name" value="P-loop_NTPase"/>
</dbReference>
<dbReference type="KEGG" id="cmag:CBW24_13815"/>
<dbReference type="EMBL" id="CP021404">
    <property type="protein sequence ID" value="ATI42972.1"/>
    <property type="molecule type" value="Genomic_DNA"/>
</dbReference>
<gene>
    <name evidence="2" type="ORF">CBW24_13815</name>
</gene>
<evidence type="ECO:0000259" key="1">
    <source>
        <dbReference type="Pfam" id="PF07475"/>
    </source>
</evidence>
<dbReference type="SUPFAM" id="SSF53795">
    <property type="entry name" value="PEP carboxykinase-like"/>
    <property type="match status" value="1"/>
</dbReference>
<keyword evidence="3" id="KW-1185">Reference proteome</keyword>
<accession>A0A291M215</accession>
<sequence length="142" mass="14866">MTGVAAEIIHASAVAINGRGLMILGSSGAGKSALALQMIALGAVLVADDRVALCADAGGLMAAPAPNIAGLIEARGLGLMRMPYEPARVVAALRLDRPEPARLPPDDRFVRYCEQDVPLLFRPPGDHLAAMMILHLQHGREA</sequence>
<dbReference type="GO" id="GO:0006109">
    <property type="term" value="P:regulation of carbohydrate metabolic process"/>
    <property type="evidence" value="ECO:0007669"/>
    <property type="project" value="InterPro"/>
</dbReference>
<feature type="domain" description="HPr kinase/phosphorylase C-terminal" evidence="1">
    <location>
        <begin position="7"/>
        <end position="81"/>
    </location>
</feature>
<dbReference type="Proteomes" id="UP000219050">
    <property type="component" value="Chromosome"/>
</dbReference>
<dbReference type="Pfam" id="PF07475">
    <property type="entry name" value="Hpr_kinase_C"/>
    <property type="match status" value="1"/>
</dbReference>
<evidence type="ECO:0000313" key="3">
    <source>
        <dbReference type="Proteomes" id="UP000219050"/>
    </source>
</evidence>
<dbReference type="GO" id="GO:0000155">
    <property type="term" value="F:phosphorelay sensor kinase activity"/>
    <property type="evidence" value="ECO:0007669"/>
    <property type="project" value="InterPro"/>
</dbReference>
<dbReference type="RefSeq" id="WP_097373900.1">
    <property type="nucleotide sequence ID" value="NZ_CP021404.1"/>
</dbReference>
<dbReference type="Gene3D" id="3.40.50.300">
    <property type="entry name" value="P-loop containing nucleotide triphosphate hydrolases"/>
    <property type="match status" value="1"/>
</dbReference>
<dbReference type="AlphaFoldDB" id="A0A291M215"/>
<organism evidence="2 3">
    <name type="scientific">Pacificitalea manganoxidans</name>
    <dbReference type="NCBI Taxonomy" id="1411902"/>
    <lineage>
        <taxon>Bacteria</taxon>
        <taxon>Pseudomonadati</taxon>
        <taxon>Pseudomonadota</taxon>
        <taxon>Alphaproteobacteria</taxon>
        <taxon>Rhodobacterales</taxon>
        <taxon>Paracoccaceae</taxon>
        <taxon>Pacificitalea</taxon>
    </lineage>
</organism>
<dbReference type="InterPro" id="IPR011104">
    <property type="entry name" value="Hpr_kin/Pase_C"/>
</dbReference>
<dbReference type="CDD" id="cd01918">
    <property type="entry name" value="HprK_C"/>
    <property type="match status" value="1"/>
</dbReference>
<dbReference type="GO" id="GO:0005524">
    <property type="term" value="F:ATP binding"/>
    <property type="evidence" value="ECO:0007669"/>
    <property type="project" value="InterPro"/>
</dbReference>
<protein>
    <recommendedName>
        <fullName evidence="1">HPr kinase/phosphorylase C-terminal domain-containing protein</fullName>
    </recommendedName>
</protein>
<reference evidence="2 3" key="1">
    <citation type="submission" date="2017-05" db="EMBL/GenBank/DDBJ databases">
        <title>Comparative genomic and metabolic analysis of manganese-oxidizing mechanisms in Celeribater manganoxidans DY25T: its adaption to the environment of polymetallic nodule.</title>
        <authorList>
            <person name="Wang X."/>
        </authorList>
    </citation>
    <scope>NUCLEOTIDE SEQUENCE [LARGE SCALE GENOMIC DNA]</scope>
    <source>
        <strain evidence="2 3">DY25</strain>
    </source>
</reference>
<name>A0A291M215_9RHOB</name>